<dbReference type="PANTHER" id="PTHR30055:SF234">
    <property type="entry name" value="HTH-TYPE TRANSCRIPTIONAL REGULATOR BETI"/>
    <property type="match status" value="1"/>
</dbReference>
<keyword evidence="3" id="KW-0804">Transcription</keyword>
<evidence type="ECO:0000259" key="5">
    <source>
        <dbReference type="PROSITE" id="PS50977"/>
    </source>
</evidence>
<sequence length="200" mass="22399">MEPELKHRDGVREKKRREMYRRITDVGLTLFAEHGYEATTLDAIAEASGIARRTFFHYFRSKEEIILAWQKALPDELYAEILKRGVDASPIATTQAALIELAANMHPDVAVLIGRIVQSTEQLQSGNQAKFLRMEHAAYGALCELWPDAARRVGLHLAAMVGVGSMRLAIDAWVAEGCQRPLREYLEANFNCLKTEVGAC</sequence>
<dbReference type="PROSITE" id="PS50977">
    <property type="entry name" value="HTH_TETR_2"/>
    <property type="match status" value="1"/>
</dbReference>
<dbReference type="EMBL" id="CP024081">
    <property type="protein sequence ID" value="AVU77285.1"/>
    <property type="molecule type" value="Genomic_DNA"/>
</dbReference>
<organism evidence="6 7">
    <name type="scientific">Pseudomonas rhizophila</name>
    <dbReference type="NCBI Taxonomy" id="2045200"/>
    <lineage>
        <taxon>Bacteria</taxon>
        <taxon>Pseudomonadati</taxon>
        <taxon>Pseudomonadota</taxon>
        <taxon>Gammaproteobacteria</taxon>
        <taxon>Pseudomonadales</taxon>
        <taxon>Pseudomonadaceae</taxon>
        <taxon>Pseudomonas</taxon>
    </lineage>
</organism>
<evidence type="ECO:0000313" key="7">
    <source>
        <dbReference type="Proteomes" id="UP000241936"/>
    </source>
</evidence>
<proteinExistence type="predicted"/>
<dbReference type="PROSITE" id="PS01081">
    <property type="entry name" value="HTH_TETR_1"/>
    <property type="match status" value="1"/>
</dbReference>
<dbReference type="InterPro" id="IPR001647">
    <property type="entry name" value="HTH_TetR"/>
</dbReference>
<dbReference type="PRINTS" id="PR00455">
    <property type="entry name" value="HTHTETR"/>
</dbReference>
<feature type="domain" description="HTH tetR-type" evidence="5">
    <location>
        <begin position="17"/>
        <end position="77"/>
    </location>
</feature>
<dbReference type="InterPro" id="IPR023772">
    <property type="entry name" value="DNA-bd_HTH_TetR-type_CS"/>
</dbReference>
<dbReference type="Pfam" id="PF00440">
    <property type="entry name" value="TetR_N"/>
    <property type="match status" value="1"/>
</dbReference>
<name>A0ABM6UIG7_9PSED</name>
<keyword evidence="1" id="KW-0805">Transcription regulation</keyword>
<dbReference type="Gene3D" id="1.10.357.10">
    <property type="entry name" value="Tetracycline Repressor, domain 2"/>
    <property type="match status" value="1"/>
</dbReference>
<dbReference type="RefSeq" id="WP_107322684.1">
    <property type="nucleotide sequence ID" value="NZ_CP024081.1"/>
</dbReference>
<feature type="DNA-binding region" description="H-T-H motif" evidence="4">
    <location>
        <begin position="40"/>
        <end position="59"/>
    </location>
</feature>
<gene>
    <name evidence="6" type="ORF">CRX69_19570</name>
</gene>
<accession>A0ABM6UIG7</accession>
<evidence type="ECO:0000313" key="6">
    <source>
        <dbReference type="EMBL" id="AVU77285.1"/>
    </source>
</evidence>
<reference evidence="6 7" key="1">
    <citation type="journal article" date="2018" name="Front. Microbiol.">
        <title>Pseudomonas rhizophila S211, a New Plant Growth-Promoting Rhizobacterium with Potential in Pesticide-Bioremediation.</title>
        <authorList>
            <person name="Hassen W."/>
            <person name="Neifar M."/>
            <person name="Cherif H."/>
            <person name="Najjari A."/>
            <person name="Chouchane H."/>
            <person name="Driouich R.C."/>
            <person name="Salah A."/>
            <person name="Naili F."/>
            <person name="Mosbah A."/>
            <person name="Souissi Y."/>
            <person name="Raddadi N."/>
            <person name="Ouzari H.I."/>
            <person name="Fava F."/>
            <person name="Cherif A."/>
        </authorList>
    </citation>
    <scope>NUCLEOTIDE SEQUENCE [LARGE SCALE GENOMIC DNA]</scope>
    <source>
        <strain evidence="6 7">S211</strain>
    </source>
</reference>
<keyword evidence="7" id="KW-1185">Reference proteome</keyword>
<evidence type="ECO:0000256" key="4">
    <source>
        <dbReference type="PROSITE-ProRule" id="PRU00335"/>
    </source>
</evidence>
<evidence type="ECO:0000256" key="1">
    <source>
        <dbReference type="ARBA" id="ARBA00023015"/>
    </source>
</evidence>
<dbReference type="PANTHER" id="PTHR30055">
    <property type="entry name" value="HTH-TYPE TRANSCRIPTIONAL REGULATOR RUTR"/>
    <property type="match status" value="1"/>
</dbReference>
<dbReference type="SUPFAM" id="SSF46689">
    <property type="entry name" value="Homeodomain-like"/>
    <property type="match status" value="1"/>
</dbReference>
<dbReference type="InterPro" id="IPR050109">
    <property type="entry name" value="HTH-type_TetR-like_transc_reg"/>
</dbReference>
<keyword evidence="2 4" id="KW-0238">DNA-binding</keyword>
<dbReference type="InterPro" id="IPR009057">
    <property type="entry name" value="Homeodomain-like_sf"/>
</dbReference>
<protein>
    <submittedName>
        <fullName evidence="6">TetR family transcriptional regulator</fullName>
    </submittedName>
</protein>
<dbReference type="Proteomes" id="UP000241936">
    <property type="component" value="Chromosome"/>
</dbReference>
<evidence type="ECO:0000256" key="2">
    <source>
        <dbReference type="ARBA" id="ARBA00023125"/>
    </source>
</evidence>
<evidence type="ECO:0000256" key="3">
    <source>
        <dbReference type="ARBA" id="ARBA00023163"/>
    </source>
</evidence>